<evidence type="ECO:0000313" key="4">
    <source>
        <dbReference type="EMBL" id="NVF13528.1"/>
    </source>
</evidence>
<dbReference type="InterPro" id="IPR050400">
    <property type="entry name" value="Bact_Cytoskel_RodZ"/>
</dbReference>
<feature type="region of interest" description="Disordered" evidence="1">
    <location>
        <begin position="146"/>
        <end position="274"/>
    </location>
</feature>
<reference evidence="4 5" key="1">
    <citation type="submission" date="2020-06" db="EMBL/GenBank/DDBJ databases">
        <title>Halomonas sp. QX-1 draft genome sequence.</title>
        <authorList>
            <person name="Qiu X."/>
        </authorList>
    </citation>
    <scope>NUCLEOTIDE SEQUENCE [LARGE SCALE GENOMIC DNA]</scope>
    <source>
        <strain evidence="4 5">QX-1</strain>
    </source>
</reference>
<name>A0A7Y6V7I8_9GAMM</name>
<keyword evidence="2" id="KW-0472">Membrane</keyword>
<feature type="transmembrane region" description="Helical" evidence="2">
    <location>
        <begin position="118"/>
        <end position="139"/>
    </location>
</feature>
<dbReference type="AlphaFoldDB" id="A0A7Y6V7I8"/>
<feature type="compositionally biased region" description="Low complexity" evidence="1">
    <location>
        <begin position="152"/>
        <end position="177"/>
    </location>
</feature>
<keyword evidence="2" id="KW-1133">Transmembrane helix</keyword>
<dbReference type="Pfam" id="PF13464">
    <property type="entry name" value="RodZ_C"/>
    <property type="match status" value="1"/>
</dbReference>
<dbReference type="RefSeq" id="WP_176302634.1">
    <property type="nucleotide sequence ID" value="NZ_JABWCV010000004.1"/>
</dbReference>
<dbReference type="InterPro" id="IPR010982">
    <property type="entry name" value="Lambda_DNA-bd_dom_sf"/>
</dbReference>
<dbReference type="PANTHER" id="PTHR34475">
    <property type="match status" value="1"/>
</dbReference>
<comment type="caution">
    <text evidence="4">The sequence shown here is derived from an EMBL/GenBank/DDBJ whole genome shotgun (WGS) entry which is preliminary data.</text>
</comment>
<evidence type="ECO:0000259" key="3">
    <source>
        <dbReference type="Pfam" id="PF13464"/>
    </source>
</evidence>
<feature type="compositionally biased region" description="Polar residues" evidence="1">
    <location>
        <begin position="1"/>
        <end position="20"/>
    </location>
</feature>
<accession>A0A7Y6V7I8</accession>
<sequence length="354" mass="37271">MSDTQSQDNIIDSPNTTGSASPGELLARQREQLGIPLTDAARALNLRPAVVEGLEQDDYQEIPVAAYRRGYLRSYAKYLGMDDRLVLEAYQARSGGTDTEHKVTPVSTARPPSRVGAWLFKLVTLLVIAGLIAVTVMWWQSRGGNEPPGFGSTSTEETANASAEPANEPAEAENSTAGSSFTSGDENATLPSNATNVSSSSSVAQDQAPSAQDDADAVAGLNESILDSDSGTSSTAAESDEANSTEQNDSADLATEQESNADSEQTAAAEPATNANVLELTFNEQSWTEIFDATNQRIFVGLQTPGTSTSVEGEPPFRLTVGNATGVELRYQGEVVDLPARAGANNVARFTLGE</sequence>
<keyword evidence="5" id="KW-1185">Reference proteome</keyword>
<keyword evidence="2" id="KW-0812">Transmembrane</keyword>
<protein>
    <submittedName>
        <fullName evidence="4">Helix-turn-helix domain-containing protein</fullName>
    </submittedName>
</protein>
<organism evidence="4 5">
    <name type="scientific">Vreelandella maris</name>
    <dbReference type="NCBI Taxonomy" id="2729617"/>
    <lineage>
        <taxon>Bacteria</taxon>
        <taxon>Pseudomonadati</taxon>
        <taxon>Pseudomonadota</taxon>
        <taxon>Gammaproteobacteria</taxon>
        <taxon>Oceanospirillales</taxon>
        <taxon>Halomonadaceae</taxon>
        <taxon>Vreelandella</taxon>
    </lineage>
</organism>
<feature type="region of interest" description="Disordered" evidence="1">
    <location>
        <begin position="1"/>
        <end position="23"/>
    </location>
</feature>
<feature type="domain" description="Cytoskeleton protein RodZ-like C-terminal" evidence="3">
    <location>
        <begin position="279"/>
        <end position="351"/>
    </location>
</feature>
<dbReference type="InterPro" id="IPR025194">
    <property type="entry name" value="RodZ-like_C"/>
</dbReference>
<gene>
    <name evidence="4" type="ORF">HUO07_04980</name>
</gene>
<dbReference type="Pfam" id="PF13413">
    <property type="entry name" value="HTH_25"/>
    <property type="match status" value="1"/>
</dbReference>
<dbReference type="Proteomes" id="UP000589984">
    <property type="component" value="Unassembled WGS sequence"/>
</dbReference>
<evidence type="ECO:0000256" key="1">
    <source>
        <dbReference type="SAM" id="MobiDB-lite"/>
    </source>
</evidence>
<dbReference type="Gene3D" id="1.10.260.40">
    <property type="entry name" value="lambda repressor-like DNA-binding domains"/>
    <property type="match status" value="1"/>
</dbReference>
<evidence type="ECO:0000313" key="5">
    <source>
        <dbReference type="Proteomes" id="UP000589984"/>
    </source>
</evidence>
<proteinExistence type="predicted"/>
<feature type="compositionally biased region" description="Polar residues" evidence="1">
    <location>
        <begin position="225"/>
        <end position="237"/>
    </location>
</feature>
<dbReference type="EMBL" id="JABWCV010000004">
    <property type="protein sequence ID" value="NVF13528.1"/>
    <property type="molecule type" value="Genomic_DNA"/>
</dbReference>
<dbReference type="GO" id="GO:0003677">
    <property type="term" value="F:DNA binding"/>
    <property type="evidence" value="ECO:0007669"/>
    <property type="project" value="InterPro"/>
</dbReference>
<evidence type="ECO:0000256" key="2">
    <source>
        <dbReference type="SAM" id="Phobius"/>
    </source>
</evidence>
<feature type="compositionally biased region" description="Polar residues" evidence="1">
    <location>
        <begin position="178"/>
        <end position="196"/>
    </location>
</feature>
<dbReference type="PANTHER" id="PTHR34475:SF1">
    <property type="entry name" value="CYTOSKELETON PROTEIN RODZ"/>
    <property type="match status" value="1"/>
</dbReference>
<feature type="compositionally biased region" description="Low complexity" evidence="1">
    <location>
        <begin position="197"/>
        <end position="212"/>
    </location>
</feature>
<feature type="compositionally biased region" description="Polar residues" evidence="1">
    <location>
        <begin position="244"/>
        <end position="266"/>
    </location>
</feature>